<dbReference type="AlphaFoldDB" id="A0A836H1U5"/>
<organism evidence="1 2">
    <name type="scientific">Leishmania martiniquensis</name>
    <dbReference type="NCBI Taxonomy" id="1580590"/>
    <lineage>
        <taxon>Eukaryota</taxon>
        <taxon>Discoba</taxon>
        <taxon>Euglenozoa</taxon>
        <taxon>Kinetoplastea</taxon>
        <taxon>Metakinetoplastina</taxon>
        <taxon>Trypanosomatida</taxon>
        <taxon>Trypanosomatidae</taxon>
        <taxon>Leishmaniinae</taxon>
        <taxon>Leishmania</taxon>
    </lineage>
</organism>
<keyword evidence="2" id="KW-1185">Reference proteome</keyword>
<evidence type="ECO:0000313" key="1">
    <source>
        <dbReference type="EMBL" id="KAG5468433.1"/>
    </source>
</evidence>
<gene>
    <name evidence="1" type="ORF">LSCM1_02413</name>
</gene>
<evidence type="ECO:0000313" key="2">
    <source>
        <dbReference type="Proteomes" id="UP000673552"/>
    </source>
</evidence>
<dbReference type="GeneID" id="92512508"/>
<dbReference type="EMBL" id="JAFEUZ010000034">
    <property type="protein sequence ID" value="KAG5468433.1"/>
    <property type="molecule type" value="Genomic_DNA"/>
</dbReference>
<name>A0A836H1U5_9TRYP</name>
<dbReference type="RefSeq" id="XP_067175371.1">
    <property type="nucleotide sequence ID" value="XM_067319996.1"/>
</dbReference>
<sequence>MSQLGATTRGGSLGVPELFVRYLKARTPAGRLDIVRLNPLLFTDDIVAALMDAHVQIQETLGEVKEACRVIDAVSGSLEFTGAHINLQPTESKALLDEDTILQNFATTLASLLTARENARPAVRSTTPSLSTADHALSRTVAPQPNAAGAWFTQLTIVFSVLAFLSVEEIFMEAENVCRSWQTWLFLPEVSRFFWVGCVKREFPHRLQGLLQAAGDDLYDSDWRSLAMLCVTEADSAEETERGTPRAGKERR</sequence>
<reference evidence="1 2" key="1">
    <citation type="submission" date="2021-03" db="EMBL/GenBank/DDBJ databases">
        <title>Leishmania (Mundinia) martiniquensis Genome sequencing and assembly.</title>
        <authorList>
            <person name="Almutairi H."/>
            <person name="Gatherer D."/>
        </authorList>
    </citation>
    <scope>NUCLEOTIDE SEQUENCE [LARGE SCALE GENOMIC DNA]</scope>
    <source>
        <strain evidence="1">LSCM1</strain>
    </source>
</reference>
<accession>A0A836H1U5</accession>
<dbReference type="Proteomes" id="UP000673552">
    <property type="component" value="Chromosome 34"/>
</dbReference>
<comment type="caution">
    <text evidence="1">The sequence shown here is derived from an EMBL/GenBank/DDBJ whole genome shotgun (WGS) entry which is preliminary data.</text>
</comment>
<protein>
    <submittedName>
        <fullName evidence="1">Uncharacterized protein</fullName>
    </submittedName>
</protein>
<dbReference type="OrthoDB" id="272395at2759"/>
<dbReference type="KEGG" id="lmat:92512508"/>
<proteinExistence type="predicted"/>